<dbReference type="PANTHER" id="PTHR21654:SF84">
    <property type="entry name" value="SI:DKEY-66I24.7"/>
    <property type="match status" value="1"/>
</dbReference>
<evidence type="ECO:0000313" key="9">
    <source>
        <dbReference type="Proteomes" id="UP000606786"/>
    </source>
</evidence>
<gene>
    <name evidence="8" type="ORF">CCAP1982_LOCUS21585</name>
</gene>
<name>A0A811VCB8_CERCA</name>
<keyword evidence="4" id="KW-0804">Transcription</keyword>
<dbReference type="GO" id="GO:0003677">
    <property type="term" value="F:DNA binding"/>
    <property type="evidence" value="ECO:0007669"/>
    <property type="project" value="UniProtKB-KW"/>
</dbReference>
<evidence type="ECO:0000313" key="8">
    <source>
        <dbReference type="EMBL" id="CAD7013525.1"/>
    </source>
</evidence>
<dbReference type="Pfam" id="PF13837">
    <property type="entry name" value="Myb_DNA-bind_4"/>
    <property type="match status" value="1"/>
</dbReference>
<dbReference type="GO" id="GO:0005634">
    <property type="term" value="C:nucleus"/>
    <property type="evidence" value="ECO:0007669"/>
    <property type="project" value="UniProtKB-SubCell"/>
</dbReference>
<reference evidence="8" key="1">
    <citation type="submission" date="2020-11" db="EMBL/GenBank/DDBJ databases">
        <authorList>
            <person name="Whitehead M."/>
        </authorList>
    </citation>
    <scope>NUCLEOTIDE SEQUENCE</scope>
    <source>
        <strain evidence="8">EGII</strain>
    </source>
</reference>
<dbReference type="InterPro" id="IPR044822">
    <property type="entry name" value="Myb_DNA-bind_4"/>
</dbReference>
<comment type="subcellular location">
    <subcellularLocation>
        <location evidence="1">Nucleus</location>
    </subcellularLocation>
</comment>
<feature type="domain" description="Myb/SANT-like DNA-binding" evidence="7">
    <location>
        <begin position="60"/>
        <end position="146"/>
    </location>
</feature>
<accession>A0A811VCB8</accession>
<comment type="caution">
    <text evidence="8">The sequence shown here is derived from an EMBL/GenBank/DDBJ whole genome shotgun (WGS) entry which is preliminary data.</text>
</comment>
<dbReference type="GO" id="GO:0010468">
    <property type="term" value="P:regulation of gene expression"/>
    <property type="evidence" value="ECO:0007669"/>
    <property type="project" value="UniProtKB-ARBA"/>
</dbReference>
<keyword evidence="5" id="KW-0539">Nucleus</keyword>
<evidence type="ECO:0000259" key="7">
    <source>
        <dbReference type="Pfam" id="PF13837"/>
    </source>
</evidence>
<evidence type="ECO:0000256" key="4">
    <source>
        <dbReference type="ARBA" id="ARBA00023163"/>
    </source>
</evidence>
<proteinExistence type="predicted"/>
<dbReference type="OrthoDB" id="7786923at2759"/>
<protein>
    <submittedName>
        <fullName evidence="8">(Mediterranean fruit fly) hypothetical protein</fullName>
    </submittedName>
</protein>
<keyword evidence="2" id="KW-0805">Transcription regulation</keyword>
<evidence type="ECO:0000256" key="1">
    <source>
        <dbReference type="ARBA" id="ARBA00004123"/>
    </source>
</evidence>
<evidence type="ECO:0000256" key="5">
    <source>
        <dbReference type="ARBA" id="ARBA00023242"/>
    </source>
</evidence>
<evidence type="ECO:0000256" key="3">
    <source>
        <dbReference type="ARBA" id="ARBA00023125"/>
    </source>
</evidence>
<feature type="region of interest" description="Disordered" evidence="6">
    <location>
        <begin position="165"/>
        <end position="188"/>
    </location>
</feature>
<sequence length="359" mass="41678">MSQKAGSTTHSLENDDNYYQISDDDLEDCEDLNDDSLLEEVLESSNGNNITAGGRGPYERAWTTEATRALIHIRGPMQGMFTEGRQKRTALWLHCTRQLQKLGFRYSAAKVQKKWHNILITYSKNLPKKQTSGYVHWEFFEEMHKYLKDKKFDMYDFKMQSTPYTKTSMSQQQQQQQPPPPQQQQQTAVFREIKQAAALSNEIMAQYGSNNGNQHSVHANTADVHMDKSNDEFDEDSTEISELKQPKLEFSEVELPLQISHANGFEQGGNKCDNIEFPSVVNAAQEDGLWWKDYFERKLEVEREKIQCQKDLHREQIQFQKMSLVQQEKIERLKIDAINSLTATLQKLVETKNRKTQIV</sequence>
<keyword evidence="3" id="KW-0238">DNA-binding</keyword>
<dbReference type="PANTHER" id="PTHR21654">
    <property type="entry name" value="FI21293P1"/>
    <property type="match status" value="1"/>
</dbReference>
<dbReference type="AlphaFoldDB" id="A0A811VCB8"/>
<dbReference type="Gene3D" id="1.10.10.60">
    <property type="entry name" value="Homeodomain-like"/>
    <property type="match status" value="1"/>
</dbReference>
<dbReference type="Proteomes" id="UP000606786">
    <property type="component" value="Unassembled WGS sequence"/>
</dbReference>
<dbReference type="EMBL" id="CAJHJT010000056">
    <property type="protein sequence ID" value="CAD7013525.1"/>
    <property type="molecule type" value="Genomic_DNA"/>
</dbReference>
<organism evidence="8 9">
    <name type="scientific">Ceratitis capitata</name>
    <name type="common">Mediterranean fruit fly</name>
    <name type="synonym">Tephritis capitata</name>
    <dbReference type="NCBI Taxonomy" id="7213"/>
    <lineage>
        <taxon>Eukaryota</taxon>
        <taxon>Metazoa</taxon>
        <taxon>Ecdysozoa</taxon>
        <taxon>Arthropoda</taxon>
        <taxon>Hexapoda</taxon>
        <taxon>Insecta</taxon>
        <taxon>Pterygota</taxon>
        <taxon>Neoptera</taxon>
        <taxon>Endopterygota</taxon>
        <taxon>Diptera</taxon>
        <taxon>Brachycera</taxon>
        <taxon>Muscomorpha</taxon>
        <taxon>Tephritoidea</taxon>
        <taxon>Tephritidae</taxon>
        <taxon>Ceratitis</taxon>
        <taxon>Ceratitis</taxon>
    </lineage>
</organism>
<keyword evidence="9" id="KW-1185">Reference proteome</keyword>
<evidence type="ECO:0000256" key="6">
    <source>
        <dbReference type="SAM" id="MobiDB-lite"/>
    </source>
</evidence>
<evidence type="ECO:0000256" key="2">
    <source>
        <dbReference type="ARBA" id="ARBA00023015"/>
    </source>
</evidence>